<dbReference type="PANTHER" id="PTHR35041:SF4">
    <property type="entry name" value="MEDIATOR OF RNA POLYMERASE II TRANSCRIPTION SUBUNIT 1"/>
    <property type="match status" value="1"/>
</dbReference>
<dbReference type="EMBL" id="SRPW01000551">
    <property type="protein sequence ID" value="KAG6013734.1"/>
    <property type="molecule type" value="Genomic_DNA"/>
</dbReference>
<keyword evidence="3 7" id="KW-0805">Transcription regulation</keyword>
<evidence type="ECO:0000313" key="11">
    <source>
        <dbReference type="Proteomes" id="UP000748025"/>
    </source>
</evidence>
<comment type="function">
    <text evidence="7">Component of the Mediator complex, a coactivator involved in the regulated transcription of nearly all RNA polymerase II-dependent genes. Mediator functions as a bridge to convey information from gene-specific regulatory proteins to the basal RNA polymerase II transcription machinery. Mediator is recruited to promoters by direct interactions with regulatory proteins and serves as a scaffold for the assembly of a functional preinitiation complex with RNA polymerase II and the general transcription factors.</text>
</comment>
<dbReference type="PANTHER" id="PTHR35041">
    <property type="entry name" value="MEDIATOR OF RNA POLYMERASE II TRANSCRIPTION SUBUNIT 1"/>
    <property type="match status" value="1"/>
</dbReference>
<organism evidence="10 11">
    <name type="scientific">Claviceps pusilla</name>
    <dbReference type="NCBI Taxonomy" id="123648"/>
    <lineage>
        <taxon>Eukaryota</taxon>
        <taxon>Fungi</taxon>
        <taxon>Dikarya</taxon>
        <taxon>Ascomycota</taxon>
        <taxon>Pezizomycotina</taxon>
        <taxon>Sordariomycetes</taxon>
        <taxon>Hypocreomycetidae</taxon>
        <taxon>Hypocreales</taxon>
        <taxon>Clavicipitaceae</taxon>
        <taxon>Claviceps</taxon>
    </lineage>
</organism>
<sequence>TKKGLVSEASLERLAQRIGLELLSEEQRTPQGRKIRTLAIAGSAIALDIVLDNNIVQSVSLAYHGSAPSVAEHMDAAGQILLRDLTLLPGQSPLTKTLDSFASNFERLASLDKLSIVPGLDCHEALAGIYTSLTRLYEWDLSTLREDGAVKDKSDAYLANLVMCARHGRPVMHDRNRVGLALLYWKQHRYLVPRANDAELSSLSDKRDKIWSLLLGCDALDGMGVPPVRVSDNWISKNITREDATFSPSKTMLDWQEPENISLSPSDDNRDAGMDLLQPDLSTTRVPRVMFTVTFDPPVVLPQNDWARLYMCANINPPNIQNDMIQRGLPPSPPTFDSLLFPFSPGVKVDPSEPRAISRRRQLLHGLDDRVTTHHNNTLFIYKPIYSQTVSEMPFSHPRQLLDMLPLLRQYAFLSTLLENSFGPQTTTPSESPSPQMPTLSFSAPFFPLQHHHAPPPPPPPPPPSSSPPPQDEGWSRLDTDTKTKKDQLTDFINVDAMPPGRAEPTNPPPQQDPDSTPIHLDVILWVHPVPQMQVVFPIGQSTADISLKILEGGVVEILDENILAAAAEGMAHANVDEETKRRRQVFTRDKLARVLEHLEDLCKWAEWIRTRL</sequence>
<evidence type="ECO:0000256" key="3">
    <source>
        <dbReference type="ARBA" id="ARBA00023015"/>
    </source>
</evidence>
<keyword evidence="5 7" id="KW-0804">Transcription</keyword>
<evidence type="ECO:0000256" key="8">
    <source>
        <dbReference type="SAM" id="MobiDB-lite"/>
    </source>
</evidence>
<protein>
    <recommendedName>
        <fullName evidence="7">Mediator of RNA polymerase II transcription subunit 1</fullName>
    </recommendedName>
    <alternativeName>
        <fullName evidence="7">Mediator complex subunit 1</fullName>
    </alternativeName>
</protein>
<feature type="region of interest" description="Disordered" evidence="8">
    <location>
        <begin position="422"/>
        <end position="517"/>
    </location>
</feature>
<reference evidence="10" key="1">
    <citation type="journal article" date="2020" name="bioRxiv">
        <title>Whole genome comparisons of ergot fungi reveals the divergence and evolution of species within the genus Claviceps are the result of varying mechanisms driving genome evolution and host range expansion.</title>
        <authorList>
            <person name="Wyka S.A."/>
            <person name="Mondo S.J."/>
            <person name="Liu M."/>
            <person name="Dettman J."/>
            <person name="Nalam V."/>
            <person name="Broders K.D."/>
        </authorList>
    </citation>
    <scope>NUCLEOTIDE SEQUENCE</scope>
    <source>
        <strain evidence="10">CCC 602</strain>
    </source>
</reference>
<dbReference type="Pfam" id="PF10744">
    <property type="entry name" value="Med1"/>
    <property type="match status" value="1"/>
</dbReference>
<dbReference type="Proteomes" id="UP000748025">
    <property type="component" value="Unassembled WGS sequence"/>
</dbReference>
<keyword evidence="6 7" id="KW-0539">Nucleus</keyword>
<proteinExistence type="inferred from homology"/>
<gene>
    <name evidence="10" type="ORF">E4U43_007142</name>
</gene>
<keyword evidence="11" id="KW-1185">Reference proteome</keyword>
<comment type="similarity">
    <text evidence="2 7">Belongs to the Mediator complex subunit 1 family.</text>
</comment>
<dbReference type="OrthoDB" id="5310959at2759"/>
<accession>A0A9P7NEY3</accession>
<evidence type="ECO:0000256" key="4">
    <source>
        <dbReference type="ARBA" id="ARBA00023159"/>
    </source>
</evidence>
<dbReference type="GO" id="GO:0016592">
    <property type="term" value="C:mediator complex"/>
    <property type="evidence" value="ECO:0007669"/>
    <property type="project" value="InterPro"/>
</dbReference>
<dbReference type="GO" id="GO:0045944">
    <property type="term" value="P:positive regulation of transcription by RNA polymerase II"/>
    <property type="evidence" value="ECO:0007669"/>
    <property type="project" value="UniProtKB-ARBA"/>
</dbReference>
<name>A0A9P7NEY3_9HYPO</name>
<evidence type="ECO:0000256" key="1">
    <source>
        <dbReference type="ARBA" id="ARBA00004123"/>
    </source>
</evidence>
<evidence type="ECO:0000256" key="7">
    <source>
        <dbReference type="RuleBase" id="RU364059"/>
    </source>
</evidence>
<feature type="compositionally biased region" description="Pro residues" evidence="8">
    <location>
        <begin position="455"/>
        <end position="471"/>
    </location>
</feature>
<keyword evidence="4 7" id="KW-0010">Activator</keyword>
<evidence type="ECO:0000313" key="10">
    <source>
        <dbReference type="EMBL" id="KAG6013734.1"/>
    </source>
</evidence>
<feature type="domain" description="Mediator complex subunit Med1" evidence="9">
    <location>
        <begin position="3"/>
        <end position="423"/>
    </location>
</feature>
<dbReference type="InterPro" id="IPR019680">
    <property type="entry name" value="Mediator_Med1"/>
</dbReference>
<dbReference type="GO" id="GO:0003712">
    <property type="term" value="F:transcription coregulator activity"/>
    <property type="evidence" value="ECO:0007669"/>
    <property type="project" value="InterPro"/>
</dbReference>
<evidence type="ECO:0000256" key="5">
    <source>
        <dbReference type="ARBA" id="ARBA00023163"/>
    </source>
</evidence>
<feature type="compositionally biased region" description="Basic and acidic residues" evidence="8">
    <location>
        <begin position="474"/>
        <end position="489"/>
    </location>
</feature>
<feature type="compositionally biased region" description="Low complexity" evidence="8">
    <location>
        <begin position="424"/>
        <end position="439"/>
    </location>
</feature>
<evidence type="ECO:0000256" key="2">
    <source>
        <dbReference type="ARBA" id="ARBA00006210"/>
    </source>
</evidence>
<evidence type="ECO:0000256" key="6">
    <source>
        <dbReference type="ARBA" id="ARBA00023242"/>
    </source>
</evidence>
<feature type="non-terminal residue" evidence="10">
    <location>
        <position position="1"/>
    </location>
</feature>
<comment type="caution">
    <text evidence="10">The sequence shown here is derived from an EMBL/GenBank/DDBJ whole genome shotgun (WGS) entry which is preliminary data.</text>
</comment>
<evidence type="ECO:0000259" key="9">
    <source>
        <dbReference type="Pfam" id="PF10744"/>
    </source>
</evidence>
<comment type="subcellular location">
    <subcellularLocation>
        <location evidence="1 7">Nucleus</location>
    </subcellularLocation>
</comment>
<dbReference type="AlphaFoldDB" id="A0A9P7NEY3"/>